<comment type="caution">
    <text evidence="1">The sequence shown here is derived from an EMBL/GenBank/DDBJ whole genome shotgun (WGS) entry which is preliminary data.</text>
</comment>
<accession>A0A2S6I151</accession>
<reference evidence="1 2" key="1">
    <citation type="submission" date="2018-02" db="EMBL/GenBank/DDBJ databases">
        <title>Genomic Encyclopedia of Archaeal and Bacterial Type Strains, Phase II (KMG-II): from individual species to whole genera.</title>
        <authorList>
            <person name="Goeker M."/>
        </authorList>
    </citation>
    <scope>NUCLEOTIDE SEQUENCE [LARGE SCALE GENOMIC DNA]</scope>
    <source>
        <strain evidence="1 2">DSM 29526</strain>
    </source>
</reference>
<name>A0A2S6I151_9BACT</name>
<evidence type="ECO:0000313" key="1">
    <source>
        <dbReference type="EMBL" id="PPK84698.1"/>
    </source>
</evidence>
<keyword evidence="2" id="KW-1185">Reference proteome</keyword>
<gene>
    <name evidence="1" type="ORF">CLV84_3860</name>
</gene>
<protein>
    <submittedName>
        <fullName evidence="1">Uncharacterized protein</fullName>
    </submittedName>
</protein>
<sequence>MLLHDLYAYPQNDVNYTIIDSSADRLRLCLTLIFY</sequence>
<proteinExistence type="predicted"/>
<organism evidence="1 2">
    <name type="scientific">Neolewinella xylanilytica</name>
    <dbReference type="NCBI Taxonomy" id="1514080"/>
    <lineage>
        <taxon>Bacteria</taxon>
        <taxon>Pseudomonadati</taxon>
        <taxon>Bacteroidota</taxon>
        <taxon>Saprospiria</taxon>
        <taxon>Saprospirales</taxon>
        <taxon>Lewinellaceae</taxon>
        <taxon>Neolewinella</taxon>
    </lineage>
</organism>
<dbReference type="Proteomes" id="UP000237662">
    <property type="component" value="Unassembled WGS sequence"/>
</dbReference>
<evidence type="ECO:0000313" key="2">
    <source>
        <dbReference type="Proteomes" id="UP000237662"/>
    </source>
</evidence>
<dbReference type="AlphaFoldDB" id="A0A2S6I151"/>
<dbReference type="EMBL" id="PTJC01000007">
    <property type="protein sequence ID" value="PPK84698.1"/>
    <property type="molecule type" value="Genomic_DNA"/>
</dbReference>